<organism evidence="2 3">
    <name type="scientific">Pseudonocardia broussonetiae</name>
    <dbReference type="NCBI Taxonomy" id="2736640"/>
    <lineage>
        <taxon>Bacteria</taxon>
        <taxon>Bacillati</taxon>
        <taxon>Actinomycetota</taxon>
        <taxon>Actinomycetes</taxon>
        <taxon>Pseudonocardiales</taxon>
        <taxon>Pseudonocardiaceae</taxon>
        <taxon>Pseudonocardia</taxon>
    </lineage>
</organism>
<name>A0A6M6JFD1_9PSEU</name>
<dbReference type="PANTHER" id="PTHR43283">
    <property type="entry name" value="BETA-LACTAMASE-RELATED"/>
    <property type="match status" value="1"/>
</dbReference>
<protein>
    <submittedName>
        <fullName evidence="2">Beta-lactamase family protein</fullName>
    </submittedName>
</protein>
<dbReference type="RefSeq" id="WP_172157402.1">
    <property type="nucleotide sequence ID" value="NZ_CP053564.1"/>
</dbReference>
<evidence type="ECO:0000313" key="2">
    <source>
        <dbReference type="EMBL" id="QJY46286.1"/>
    </source>
</evidence>
<reference evidence="2 3" key="1">
    <citation type="submission" date="2020-05" db="EMBL/GenBank/DDBJ databases">
        <authorList>
            <person name="Mo P."/>
        </authorList>
    </citation>
    <scope>NUCLEOTIDE SEQUENCE [LARGE SCALE GENOMIC DNA]</scope>
    <source>
        <strain evidence="2 3">Gen01</strain>
    </source>
</reference>
<dbReference type="Pfam" id="PF00144">
    <property type="entry name" value="Beta-lactamase"/>
    <property type="match status" value="1"/>
</dbReference>
<dbReference type="InterPro" id="IPR012338">
    <property type="entry name" value="Beta-lactam/transpept-like"/>
</dbReference>
<dbReference type="KEGG" id="pbro:HOP40_11120"/>
<proteinExistence type="predicted"/>
<dbReference type="EMBL" id="CP053564">
    <property type="protein sequence ID" value="QJY46286.1"/>
    <property type="molecule type" value="Genomic_DNA"/>
</dbReference>
<dbReference type="AlphaFoldDB" id="A0A6M6JFD1"/>
<sequence>MGSTIDGTAIDRVLQGAVDAGAVPHVAAIAADRDGIVYEGGAGVRVVGESSDPVTTSTQFRIMSMTKMVATTAALQQKERGELDLDAPIEEYCPEFAQVQVLEGWDGDTPRLRAPASRATVHQLVTHTSGLGYWFWNDQLVQFEAATGTPNVVPGKKEAFGAPLLHDPGERYTYGINTDWLGKVVEAVAGTTLDVVVKEGITGPLGMDDTMFRLDAGRTANAVTVHVKGEDGAWTSAGEILNQEPDWWAGGHGLYSTPRDYIRFERALLRGGELDGARILSEATVDAAFSNQIGDLDFPAEIPTADPPITDTMHAGPGWKWGYGLMLNTEDLPGRRRAGTGAWAGLFNTHFFVDRTTGICASIYTNSLPFITEHEAWKMYGDFETALYASL</sequence>
<feature type="domain" description="Beta-lactamase-related" evidence="1">
    <location>
        <begin position="10"/>
        <end position="376"/>
    </location>
</feature>
<dbReference type="Proteomes" id="UP000505377">
    <property type="component" value="Chromosome"/>
</dbReference>
<dbReference type="SUPFAM" id="SSF56601">
    <property type="entry name" value="beta-lactamase/transpeptidase-like"/>
    <property type="match status" value="1"/>
</dbReference>
<dbReference type="PANTHER" id="PTHR43283:SF3">
    <property type="entry name" value="BETA-LACTAMASE FAMILY PROTEIN (AFU_ORTHOLOGUE AFUA_5G07500)"/>
    <property type="match status" value="1"/>
</dbReference>
<dbReference type="Gene3D" id="3.40.710.10">
    <property type="entry name" value="DD-peptidase/beta-lactamase superfamily"/>
    <property type="match status" value="1"/>
</dbReference>
<dbReference type="InterPro" id="IPR001466">
    <property type="entry name" value="Beta-lactam-related"/>
</dbReference>
<gene>
    <name evidence="2" type="ORF">HOP40_11120</name>
</gene>
<evidence type="ECO:0000313" key="3">
    <source>
        <dbReference type="Proteomes" id="UP000505377"/>
    </source>
</evidence>
<keyword evidence="3" id="KW-1185">Reference proteome</keyword>
<dbReference type="InterPro" id="IPR050789">
    <property type="entry name" value="Diverse_Enzym_Activities"/>
</dbReference>
<accession>A0A6M6JFD1</accession>
<evidence type="ECO:0000259" key="1">
    <source>
        <dbReference type="Pfam" id="PF00144"/>
    </source>
</evidence>